<sequence>MYKFDQTKTPLFDALLEYVNNDTIPFHVPGHKKGQGMVSKFKDFIGTNVMSIDVTVFKQVDSLHKPTGAIKEAQELAADANNADHTFFCVHGTSGAIQAMIMSVVKEGDKILVPRNIHKSVTAGIILSGAMPVYMQPEIDSNVGVALNVTPETVKSTLEQNRDAKAVLIINPTYYGISTDIERIADIVHSYDIPLIVDEAHGPHLHFNDKLPISAMGAGADICAQSTHKIIGSLTQSSMLQVREGYVDVNRIKTVMSLLQTTSPSYILLASLDAARMQMATEGQELLDETIRLAKYARAEINNIDGLFCFGEEIVGEEGAYDFDPTKITITCKDLGISGHELERTLAEQYFIQPEMSDLYNILCVFSIGDTREKVDALLSALKEISKTYANRDRKKIDIIDVPKIPLRVLSPRDAFNGSTISMALEDSVGEISAEFLLAYPPGIPVLCPGEIITDEILEYVETLKDAGLYVQGTDDPEVNYIKVVNDCDQLDIITSA</sequence>
<gene>
    <name evidence="7" type="ORF">SAMN05446037_100714</name>
</gene>
<dbReference type="EMBL" id="FZOJ01000007">
    <property type="protein sequence ID" value="SNS27699.1"/>
    <property type="molecule type" value="Genomic_DNA"/>
</dbReference>
<proteinExistence type="inferred from homology"/>
<dbReference type="Proteomes" id="UP000198304">
    <property type="component" value="Unassembled WGS sequence"/>
</dbReference>
<dbReference type="Gene3D" id="3.90.100.10">
    <property type="entry name" value="Orn/Lys/Arg decarboxylase, C-terminal domain"/>
    <property type="match status" value="1"/>
</dbReference>
<dbReference type="InterPro" id="IPR015422">
    <property type="entry name" value="PyrdxlP-dep_Trfase_small"/>
</dbReference>
<dbReference type="PANTHER" id="PTHR43277">
    <property type="entry name" value="ARGININE DECARBOXYLASE"/>
    <property type="match status" value="1"/>
</dbReference>
<comment type="cofactor">
    <cofactor evidence="1">
        <name>pyridoxal 5'-phosphate</name>
        <dbReference type="ChEBI" id="CHEBI:597326"/>
    </cofactor>
</comment>
<protein>
    <submittedName>
        <fullName evidence="7">Arginine decarboxylase</fullName>
    </submittedName>
</protein>
<reference evidence="7 8" key="1">
    <citation type="submission" date="2017-06" db="EMBL/GenBank/DDBJ databases">
        <authorList>
            <person name="Kim H.J."/>
            <person name="Triplett B.A."/>
        </authorList>
    </citation>
    <scope>NUCLEOTIDE SEQUENCE [LARGE SCALE GENOMIC DNA]</scope>
    <source>
        <strain evidence="7 8">SCA</strain>
    </source>
</reference>
<keyword evidence="8" id="KW-1185">Reference proteome</keyword>
<dbReference type="RefSeq" id="WP_089282532.1">
    <property type="nucleotide sequence ID" value="NZ_FZOJ01000007.1"/>
</dbReference>
<dbReference type="AlphaFoldDB" id="A0A239D602"/>
<dbReference type="SUPFAM" id="SSF55904">
    <property type="entry name" value="Ornithine decarboxylase C-terminal domain"/>
    <property type="match status" value="1"/>
</dbReference>
<evidence type="ECO:0000256" key="3">
    <source>
        <dbReference type="ARBA" id="ARBA00022793"/>
    </source>
</evidence>
<evidence type="ECO:0000256" key="1">
    <source>
        <dbReference type="ARBA" id="ARBA00001933"/>
    </source>
</evidence>
<dbReference type="InterPro" id="IPR015424">
    <property type="entry name" value="PyrdxlP-dep_Trfase"/>
</dbReference>
<dbReference type="Gene3D" id="3.90.1150.10">
    <property type="entry name" value="Aspartate Aminotransferase, domain 1"/>
    <property type="match status" value="1"/>
</dbReference>
<keyword evidence="5" id="KW-0456">Lyase</keyword>
<keyword evidence="3" id="KW-0210">Decarboxylase</keyword>
<dbReference type="InterPro" id="IPR008286">
    <property type="entry name" value="Prn/Lys/Arg_de-COase_C"/>
</dbReference>
<evidence type="ECO:0000256" key="2">
    <source>
        <dbReference type="ARBA" id="ARBA00010671"/>
    </source>
</evidence>
<accession>A0A239D602</accession>
<dbReference type="Pfam" id="PF01276">
    <property type="entry name" value="OKR_DC_1"/>
    <property type="match status" value="1"/>
</dbReference>
<dbReference type="PANTHER" id="PTHR43277:SF4">
    <property type="entry name" value="ARGININE DECARBOXYLASE"/>
    <property type="match status" value="1"/>
</dbReference>
<dbReference type="InterPro" id="IPR036633">
    <property type="entry name" value="Prn/Lys/Arg_de-COase_C_sf"/>
</dbReference>
<evidence type="ECO:0000313" key="8">
    <source>
        <dbReference type="Proteomes" id="UP000198304"/>
    </source>
</evidence>
<dbReference type="Pfam" id="PF03711">
    <property type="entry name" value="OKR_DC_1_C"/>
    <property type="match status" value="1"/>
</dbReference>
<evidence type="ECO:0000313" key="7">
    <source>
        <dbReference type="EMBL" id="SNS27699.1"/>
    </source>
</evidence>
<dbReference type="OrthoDB" id="9815233at2"/>
<organism evidence="7 8">
    <name type="scientific">Anaerovirgula multivorans</name>
    <dbReference type="NCBI Taxonomy" id="312168"/>
    <lineage>
        <taxon>Bacteria</taxon>
        <taxon>Bacillati</taxon>
        <taxon>Bacillota</taxon>
        <taxon>Clostridia</taxon>
        <taxon>Peptostreptococcales</taxon>
        <taxon>Natronincolaceae</taxon>
        <taxon>Anaerovirgula</taxon>
    </lineage>
</organism>
<feature type="domain" description="Orn/Lys/Arg decarboxylases family 1 pyridoxal-P attachment site" evidence="6">
    <location>
        <begin position="224"/>
        <end position="238"/>
    </location>
</feature>
<dbReference type="InterPro" id="IPR015421">
    <property type="entry name" value="PyrdxlP-dep_Trfase_major"/>
</dbReference>
<evidence type="ECO:0000256" key="4">
    <source>
        <dbReference type="ARBA" id="ARBA00022898"/>
    </source>
</evidence>
<evidence type="ECO:0000259" key="6">
    <source>
        <dbReference type="PROSITE" id="PS00703"/>
    </source>
</evidence>
<keyword evidence="4" id="KW-0663">Pyridoxal phosphate</keyword>
<dbReference type="SUPFAM" id="SSF53383">
    <property type="entry name" value="PLP-dependent transferases"/>
    <property type="match status" value="1"/>
</dbReference>
<name>A0A239D602_9FIRM</name>
<dbReference type="InterPro" id="IPR052357">
    <property type="entry name" value="Orn_Lys_Arg_decarboxylase-I"/>
</dbReference>
<dbReference type="InterPro" id="IPR000310">
    <property type="entry name" value="Orn/Lys/Arg_deCO2ase_major_dom"/>
</dbReference>
<evidence type="ECO:0000256" key="5">
    <source>
        <dbReference type="ARBA" id="ARBA00023239"/>
    </source>
</evidence>
<comment type="similarity">
    <text evidence="2">Belongs to the Orn/Lys/Arg decarboxylase class-I family.</text>
</comment>
<dbReference type="Gene3D" id="3.40.640.10">
    <property type="entry name" value="Type I PLP-dependent aspartate aminotransferase-like (Major domain)"/>
    <property type="match status" value="1"/>
</dbReference>
<dbReference type="CDD" id="cd00615">
    <property type="entry name" value="Orn_deC_like"/>
    <property type="match status" value="1"/>
</dbReference>
<dbReference type="GO" id="GO:0016831">
    <property type="term" value="F:carboxy-lyase activity"/>
    <property type="evidence" value="ECO:0007669"/>
    <property type="project" value="UniProtKB-KW"/>
</dbReference>
<dbReference type="PROSITE" id="PS00703">
    <property type="entry name" value="OKR_DC_1"/>
    <property type="match status" value="1"/>
</dbReference>